<dbReference type="EMBL" id="MN740525">
    <property type="protein sequence ID" value="QHU31196.1"/>
    <property type="molecule type" value="Genomic_DNA"/>
</dbReference>
<accession>A0A6C0LJU3</accession>
<evidence type="ECO:0000259" key="1">
    <source>
        <dbReference type="Pfam" id="PF14279"/>
    </source>
</evidence>
<reference evidence="2" key="1">
    <citation type="journal article" date="2020" name="Nature">
        <title>Giant virus diversity and host interactions through global metagenomics.</title>
        <authorList>
            <person name="Schulz F."/>
            <person name="Roux S."/>
            <person name="Paez-Espino D."/>
            <person name="Jungbluth S."/>
            <person name="Walsh D.A."/>
            <person name="Denef V.J."/>
            <person name="McMahon K.D."/>
            <person name="Konstantinidis K.T."/>
            <person name="Eloe-Fadrosh E.A."/>
            <person name="Kyrpides N.C."/>
            <person name="Woyke T."/>
        </authorList>
    </citation>
    <scope>NUCLEOTIDE SEQUENCE</scope>
    <source>
        <strain evidence="2">GVMAG-M-3300027963-21</strain>
    </source>
</reference>
<organism evidence="2">
    <name type="scientific">viral metagenome</name>
    <dbReference type="NCBI Taxonomy" id="1070528"/>
    <lineage>
        <taxon>unclassified sequences</taxon>
        <taxon>metagenomes</taxon>
        <taxon>organismal metagenomes</taxon>
    </lineage>
</organism>
<dbReference type="InterPro" id="IPR003615">
    <property type="entry name" value="HNH_nuc"/>
</dbReference>
<dbReference type="Gene3D" id="1.10.30.50">
    <property type="match status" value="1"/>
</dbReference>
<protein>
    <recommendedName>
        <fullName evidence="1">HNH endonuclease 5 domain-containing protein</fullName>
    </recommendedName>
</protein>
<evidence type="ECO:0000313" key="2">
    <source>
        <dbReference type="EMBL" id="QHU31196.1"/>
    </source>
</evidence>
<dbReference type="AlphaFoldDB" id="A0A6C0LJU3"/>
<sequence>MVADFTKINGYLFRKFEERLMNRNSAVGDGVGVDMIEVFRKHLSPNRYHSEKIAFVLNYFKQYPPFRNPLLDNDYLTNEEYFDIYITPCVKDIYNFNKQGSLFAEEQGRSYKAFMTELQDIIHNEEFAKNNKKKANVSDVCDAARNDTAETKKRKKKAIPATIKRLVWNTNIGEMIGKSKCMCCNSTDITQMSFNCGHIVAEANGGDTIVSNLKPICQNCNSSMGTKNMEEFMKSLK</sequence>
<name>A0A6C0LJU3_9ZZZZ</name>
<dbReference type="Pfam" id="PF14279">
    <property type="entry name" value="HNH_5"/>
    <property type="match status" value="1"/>
</dbReference>
<dbReference type="InterPro" id="IPR029471">
    <property type="entry name" value="HNH_5"/>
</dbReference>
<proteinExistence type="predicted"/>
<dbReference type="CDD" id="cd00085">
    <property type="entry name" value="HNHc"/>
    <property type="match status" value="1"/>
</dbReference>
<feature type="domain" description="HNH endonuclease 5" evidence="1">
    <location>
        <begin position="181"/>
        <end position="236"/>
    </location>
</feature>